<protein>
    <recommendedName>
        <fullName evidence="5">SRPBCC domain-containing protein</fullName>
    </recommendedName>
</protein>
<dbReference type="Proteomes" id="UP001431572">
    <property type="component" value="Chromosome 2"/>
</dbReference>
<organism evidence="1 3">
    <name type="scientific">Candidatus Chlorohelix allophototropha</name>
    <dbReference type="NCBI Taxonomy" id="3003348"/>
    <lineage>
        <taxon>Bacteria</taxon>
        <taxon>Bacillati</taxon>
        <taxon>Chloroflexota</taxon>
        <taxon>Chloroflexia</taxon>
        <taxon>Candidatus Chloroheliales</taxon>
        <taxon>Candidatus Chloroheliaceae</taxon>
        <taxon>Candidatus Chlorohelix</taxon>
    </lineage>
</organism>
<dbReference type="EMBL" id="JACATZ010000003">
    <property type="protein sequence ID" value="NWJ48714.1"/>
    <property type="molecule type" value="Genomic_DNA"/>
</dbReference>
<evidence type="ECO:0008006" key="5">
    <source>
        <dbReference type="Google" id="ProtNLM"/>
    </source>
</evidence>
<gene>
    <name evidence="1" type="ORF">HXX08_22875</name>
    <name evidence="2" type="ORF">OZ401_004258</name>
</gene>
<evidence type="ECO:0000313" key="1">
    <source>
        <dbReference type="EMBL" id="NWJ48714.1"/>
    </source>
</evidence>
<dbReference type="EMBL" id="CP128400">
    <property type="protein sequence ID" value="WJW68644.1"/>
    <property type="molecule type" value="Genomic_DNA"/>
</dbReference>
<sequence>MKEIQFTLEINATKDRVWNTLWQDETFREWASIIDPETYMVGDLKEGNEIQFISAANGYGVTSLVEKLVLGEFLLLRHLVDTQEVGQQEREKQWTGGEESYSLAQKDGITTLTVAFDVPPELEEEFTVNYPKALEQVKLLAERKQ</sequence>
<evidence type="ECO:0000313" key="2">
    <source>
        <dbReference type="EMBL" id="WJW68644.1"/>
    </source>
</evidence>
<reference evidence="2" key="2">
    <citation type="journal article" date="2024" name="Nature">
        <title>Anoxygenic phototroph of the Chloroflexota uses a type I reaction centre.</title>
        <authorList>
            <person name="Tsuji J.M."/>
            <person name="Shaw N.A."/>
            <person name="Nagashima S."/>
            <person name="Venkiteswaran J.J."/>
            <person name="Schiff S.L."/>
            <person name="Watanabe T."/>
            <person name="Fukui M."/>
            <person name="Hanada S."/>
            <person name="Tank M."/>
            <person name="Neufeld J.D."/>
        </authorList>
    </citation>
    <scope>NUCLEOTIDE SEQUENCE</scope>
    <source>
        <strain evidence="2">L227-S17</strain>
    </source>
</reference>
<dbReference type="RefSeq" id="WP_341470549.1">
    <property type="nucleotide sequence ID" value="NZ_CP128400.1"/>
</dbReference>
<dbReference type="SUPFAM" id="SSF55961">
    <property type="entry name" value="Bet v1-like"/>
    <property type="match status" value="1"/>
</dbReference>
<keyword evidence="4" id="KW-1185">Reference proteome</keyword>
<accession>A0A8T7M9I2</accession>
<proteinExistence type="predicted"/>
<reference evidence="1 3" key="1">
    <citation type="submission" date="2020-06" db="EMBL/GenBank/DDBJ databases">
        <title>Anoxygenic phototrophic Chloroflexota member uses a Type I reaction center.</title>
        <authorList>
            <person name="Tsuji J.M."/>
            <person name="Shaw N.A."/>
            <person name="Nagashima S."/>
            <person name="Venkiteswaran J."/>
            <person name="Schiff S.L."/>
            <person name="Hanada S."/>
            <person name="Tank M."/>
            <person name="Neufeld J.D."/>
        </authorList>
    </citation>
    <scope>NUCLEOTIDE SEQUENCE [LARGE SCALE GENOMIC DNA]</scope>
    <source>
        <strain evidence="1">L227-S17</strain>
    </source>
</reference>
<evidence type="ECO:0000313" key="3">
    <source>
        <dbReference type="Proteomes" id="UP000521676"/>
    </source>
</evidence>
<dbReference type="Proteomes" id="UP000521676">
    <property type="component" value="Unassembled WGS sequence"/>
</dbReference>
<dbReference type="AlphaFoldDB" id="A0A8T7M9I2"/>
<evidence type="ECO:0000313" key="4">
    <source>
        <dbReference type="Proteomes" id="UP001431572"/>
    </source>
</evidence>
<dbReference type="InterPro" id="IPR023393">
    <property type="entry name" value="START-like_dom_sf"/>
</dbReference>
<dbReference type="Gene3D" id="3.30.530.20">
    <property type="match status" value="1"/>
</dbReference>
<name>A0A8T7M9I2_9CHLR</name>